<dbReference type="InterPro" id="IPR029063">
    <property type="entry name" value="SAM-dependent_MTases_sf"/>
</dbReference>
<evidence type="ECO:0000256" key="5">
    <source>
        <dbReference type="SAM" id="MobiDB-lite"/>
    </source>
</evidence>
<feature type="compositionally biased region" description="Low complexity" evidence="5">
    <location>
        <begin position="23"/>
        <end position="32"/>
    </location>
</feature>
<organism evidence="7 8">
    <name type="scientific">Nannochloropsis salina CCMP1776</name>
    <dbReference type="NCBI Taxonomy" id="1027361"/>
    <lineage>
        <taxon>Eukaryota</taxon>
        <taxon>Sar</taxon>
        <taxon>Stramenopiles</taxon>
        <taxon>Ochrophyta</taxon>
        <taxon>Eustigmatophyceae</taxon>
        <taxon>Eustigmatales</taxon>
        <taxon>Monodopsidaceae</taxon>
        <taxon>Microchloropsis</taxon>
        <taxon>Microchloropsis salina</taxon>
    </lineage>
</organism>
<proteinExistence type="inferred from homology"/>
<name>A0A4D9D8M8_9STRA</name>
<reference evidence="7 8" key="1">
    <citation type="submission" date="2019-01" db="EMBL/GenBank/DDBJ databases">
        <title>Nuclear Genome Assembly of the Microalgal Biofuel strain Nannochloropsis salina CCMP1776.</title>
        <authorList>
            <person name="Hovde B."/>
        </authorList>
    </citation>
    <scope>NUCLEOTIDE SEQUENCE [LARGE SCALE GENOMIC DNA]</scope>
    <source>
        <strain evidence="7 8">CCMP1776</strain>
    </source>
</reference>
<gene>
    <name evidence="7" type="ORF">NSK_001129</name>
</gene>
<dbReference type="InterPro" id="IPR051419">
    <property type="entry name" value="Lys/N-term_MeTrsfase_sf"/>
</dbReference>
<feature type="compositionally biased region" description="Basic residues" evidence="5">
    <location>
        <begin position="513"/>
        <end position="528"/>
    </location>
</feature>
<evidence type="ECO:0000313" key="8">
    <source>
        <dbReference type="Proteomes" id="UP000355283"/>
    </source>
</evidence>
<evidence type="ECO:0000256" key="2">
    <source>
        <dbReference type="ARBA" id="ARBA00022603"/>
    </source>
</evidence>
<evidence type="ECO:0000256" key="4">
    <source>
        <dbReference type="ARBA" id="ARBA00023268"/>
    </source>
</evidence>
<dbReference type="PANTHER" id="PTHR12176:SF78">
    <property type="entry name" value="EEF1A LYSINE AND N-TERMINAL METHYLTRANSFERASE"/>
    <property type="match status" value="1"/>
</dbReference>
<dbReference type="EMBL" id="SDOX01000005">
    <property type="protein sequence ID" value="TFJ87780.1"/>
    <property type="molecule type" value="Genomic_DNA"/>
</dbReference>
<accession>A0A4D9D8M8</accession>
<keyword evidence="4" id="KW-0511">Multifunctional enzyme</keyword>
<dbReference type="SUPFAM" id="SSF53335">
    <property type="entry name" value="S-adenosyl-L-methionine-dependent methyltransferases"/>
    <property type="match status" value="2"/>
</dbReference>
<dbReference type="InterPro" id="IPR025714">
    <property type="entry name" value="Methyltranfer_dom"/>
</dbReference>
<dbReference type="CDD" id="cd02440">
    <property type="entry name" value="AdoMet_MTases"/>
    <property type="match status" value="1"/>
</dbReference>
<keyword evidence="2" id="KW-0489">Methyltransferase</keyword>
<protein>
    <recommendedName>
        <fullName evidence="6">Methyltransferase domain-containing protein</fullName>
    </recommendedName>
</protein>
<dbReference type="OrthoDB" id="411785at2759"/>
<dbReference type="Proteomes" id="UP000355283">
    <property type="component" value="Unassembled WGS sequence"/>
</dbReference>
<feature type="region of interest" description="Disordered" evidence="5">
    <location>
        <begin position="19"/>
        <end position="38"/>
    </location>
</feature>
<evidence type="ECO:0000313" key="7">
    <source>
        <dbReference type="EMBL" id="TFJ87780.1"/>
    </source>
</evidence>
<sequence length="781" mass="86596">MPPPVSASVLKSLKKASIEALKSPSAPSQPQDSPRDDLDLLPQHFQQFQDRAYWDAFFRERKERAFEWYGTYNDLRPFVAKTVEGWRAGRKRERVLVIGCGNSDFSADLYQEGGFQRIVNVDFSASVIEEMRCKTRESCPEMEWEVMDVTAGLAEGLGRGSFDVVLDKGTLDAIFSTPESERHADMMMDEVEDVLSPNGRYMVVTLGQDFILGKLLERFGGSRSGDWRLSLHAVEDPEAASPFLTIVGVASRCQAGEGDGKRISVHFDDAGRRLADDKARTFRAPDLADVLSLVNMAQERVALKHELRDIVSGRFKGEIHIWLAPRSTDATSEVVSAAPDGPRYTLSIVDLVPQNPAPLPCAVFIIPQGREHDWLFSTADGLRQVGLSTDYRRLICVRMNRGHVFRDMDEVKTELGPVVIDFVPVDRDPAYMVPYLAVGDSIGARSAVVASGELPGCGRYCVEEEEDKDEDGKDRGAVVRRLIFYRNQHVIQSEVRLVPSLQKGKNKGVEGGKKKKKGSSTKKDRAGRRTCPSAQNYTVDWSYLSFDYHRTMLGGLIALSYPHLRRAAKAQERRRCLLIGLGGGGLALFVRHYVPCLEVTVVELEEGLVDVAKEWFGFSCGGEQGLRVDAGNGHTRVLLNENESFTEMERWDAILVDVDNADASLGISCPAPDFLTGHFLESCRARLVDEGGILIMNVAARSSDLLEGSMGAIRKTFASGEVHEARPTEQDVNRVLFALKTQRPTSASKLSLGVQTEKWLEECFPESKNVDPLGLCDLNIS</sequence>
<evidence type="ECO:0000259" key="6">
    <source>
        <dbReference type="Pfam" id="PF13847"/>
    </source>
</evidence>
<dbReference type="Gene3D" id="3.40.50.150">
    <property type="entry name" value="Vaccinia Virus protein VP39"/>
    <property type="match status" value="2"/>
</dbReference>
<evidence type="ECO:0000256" key="3">
    <source>
        <dbReference type="ARBA" id="ARBA00022679"/>
    </source>
</evidence>
<comment type="similarity">
    <text evidence="1">Belongs to the methyltransferase superfamily.</text>
</comment>
<feature type="region of interest" description="Disordered" evidence="5">
    <location>
        <begin position="502"/>
        <end position="530"/>
    </location>
</feature>
<evidence type="ECO:0000256" key="1">
    <source>
        <dbReference type="ARBA" id="ARBA00008361"/>
    </source>
</evidence>
<feature type="domain" description="Methyltransferase" evidence="6">
    <location>
        <begin position="92"/>
        <end position="207"/>
    </location>
</feature>
<dbReference type="AlphaFoldDB" id="A0A4D9D8M8"/>
<keyword evidence="8" id="KW-1185">Reference proteome</keyword>
<dbReference type="Pfam" id="PF13847">
    <property type="entry name" value="Methyltransf_31"/>
    <property type="match status" value="1"/>
</dbReference>
<keyword evidence="3" id="KW-0808">Transferase</keyword>
<dbReference type="GO" id="GO:0008168">
    <property type="term" value="F:methyltransferase activity"/>
    <property type="evidence" value="ECO:0007669"/>
    <property type="project" value="UniProtKB-KW"/>
</dbReference>
<dbReference type="PANTHER" id="PTHR12176">
    <property type="entry name" value="SAM-DEPENDENT METHYLTRANSFERASE SUPERFAMILY PROTEIN"/>
    <property type="match status" value="1"/>
</dbReference>
<comment type="caution">
    <text evidence="7">The sequence shown here is derived from an EMBL/GenBank/DDBJ whole genome shotgun (WGS) entry which is preliminary data.</text>
</comment>
<dbReference type="GO" id="GO:0032259">
    <property type="term" value="P:methylation"/>
    <property type="evidence" value="ECO:0007669"/>
    <property type="project" value="UniProtKB-KW"/>
</dbReference>